<dbReference type="SMART" id="SM00347">
    <property type="entry name" value="HTH_MARR"/>
    <property type="match status" value="1"/>
</dbReference>
<evidence type="ECO:0000259" key="1">
    <source>
        <dbReference type="PROSITE" id="PS50995"/>
    </source>
</evidence>
<dbReference type="PANTHER" id="PTHR33164:SF57">
    <property type="entry name" value="MARR-FAMILY TRANSCRIPTIONAL REGULATOR"/>
    <property type="match status" value="1"/>
</dbReference>
<dbReference type="EMBL" id="JAAXPC010000019">
    <property type="protein sequence ID" value="NKY04506.1"/>
    <property type="molecule type" value="Genomic_DNA"/>
</dbReference>
<dbReference type="InterPro" id="IPR000835">
    <property type="entry name" value="HTH_MarR-typ"/>
</dbReference>
<reference evidence="2 3" key="1">
    <citation type="submission" date="2020-04" db="EMBL/GenBank/DDBJ databases">
        <title>MicrobeNet Type strains.</title>
        <authorList>
            <person name="Nicholson A.C."/>
        </authorList>
    </citation>
    <scope>NUCLEOTIDE SEQUENCE [LARGE SCALE GENOMIC DNA]</scope>
    <source>
        <strain evidence="2 3">ATCC BAA-14</strain>
    </source>
</reference>
<dbReference type="Gene3D" id="1.10.10.10">
    <property type="entry name" value="Winged helix-like DNA-binding domain superfamily/Winged helix DNA-binding domain"/>
    <property type="match status" value="1"/>
</dbReference>
<dbReference type="Pfam" id="PF12802">
    <property type="entry name" value="MarR_2"/>
    <property type="match status" value="1"/>
</dbReference>
<dbReference type="InterPro" id="IPR036388">
    <property type="entry name" value="WH-like_DNA-bd_sf"/>
</dbReference>
<gene>
    <name evidence="2" type="ORF">HGA05_23335</name>
</gene>
<dbReference type="RefSeq" id="WP_006369875.1">
    <property type="nucleotide sequence ID" value="NZ_CP073075.1"/>
</dbReference>
<dbReference type="GO" id="GO:0003700">
    <property type="term" value="F:DNA-binding transcription factor activity"/>
    <property type="evidence" value="ECO:0007669"/>
    <property type="project" value="InterPro"/>
</dbReference>
<dbReference type="GO" id="GO:0006950">
    <property type="term" value="P:response to stress"/>
    <property type="evidence" value="ECO:0007669"/>
    <property type="project" value="TreeGrafter"/>
</dbReference>
<sequence>MSADPITELEAELADTWRRGRNRTRSRAHAIDPRLDPSAYPVITILAGHESLPMSRLVHELGLDKSTVTRQVDAVVRLGLVERSPDPHDARARVVRLTDAGRSRYDEVVASSVVEWRKRLAEWDPEDIRTLTDLLHRLSDDTDDA</sequence>
<organism evidence="2 3">
    <name type="scientific">Gordonia polyisoprenivorans</name>
    <dbReference type="NCBI Taxonomy" id="84595"/>
    <lineage>
        <taxon>Bacteria</taxon>
        <taxon>Bacillati</taxon>
        <taxon>Actinomycetota</taxon>
        <taxon>Actinomycetes</taxon>
        <taxon>Mycobacteriales</taxon>
        <taxon>Gordoniaceae</taxon>
        <taxon>Gordonia</taxon>
    </lineage>
</organism>
<feature type="domain" description="HTH marR-type" evidence="1">
    <location>
        <begin position="6"/>
        <end position="140"/>
    </location>
</feature>
<dbReference type="OMA" id="QREMTVF"/>
<accession>A0A846WU92</accession>
<dbReference type="InterPro" id="IPR036390">
    <property type="entry name" value="WH_DNA-bd_sf"/>
</dbReference>
<protein>
    <submittedName>
        <fullName evidence="2">Winged helix-turn-helix transcriptional regulator</fullName>
    </submittedName>
</protein>
<dbReference type="PRINTS" id="PR00598">
    <property type="entry name" value="HTHMARR"/>
</dbReference>
<dbReference type="GeneID" id="90161529"/>
<dbReference type="SUPFAM" id="SSF46785">
    <property type="entry name" value="Winged helix' DNA-binding domain"/>
    <property type="match status" value="1"/>
</dbReference>
<evidence type="ECO:0000313" key="2">
    <source>
        <dbReference type="EMBL" id="NKY04506.1"/>
    </source>
</evidence>
<dbReference type="AlphaFoldDB" id="A0A846WU92"/>
<proteinExistence type="predicted"/>
<comment type="caution">
    <text evidence="2">The sequence shown here is derived from an EMBL/GenBank/DDBJ whole genome shotgun (WGS) entry which is preliminary data.</text>
</comment>
<dbReference type="Proteomes" id="UP000563898">
    <property type="component" value="Unassembled WGS sequence"/>
</dbReference>
<dbReference type="PANTHER" id="PTHR33164">
    <property type="entry name" value="TRANSCRIPTIONAL REGULATOR, MARR FAMILY"/>
    <property type="match status" value="1"/>
</dbReference>
<dbReference type="InterPro" id="IPR039422">
    <property type="entry name" value="MarR/SlyA-like"/>
</dbReference>
<name>A0A846WU92_9ACTN</name>
<evidence type="ECO:0000313" key="3">
    <source>
        <dbReference type="Proteomes" id="UP000563898"/>
    </source>
</evidence>
<dbReference type="PROSITE" id="PS50995">
    <property type="entry name" value="HTH_MARR_2"/>
    <property type="match status" value="1"/>
</dbReference>